<evidence type="ECO:0000313" key="10">
    <source>
        <dbReference type="EMBL" id="MBN9644422.1"/>
    </source>
</evidence>
<keyword evidence="2" id="KW-1003">Cell membrane</keyword>
<name>A0A939IY89_9CORY</name>
<feature type="transmembrane region" description="Helical" evidence="8">
    <location>
        <begin position="475"/>
        <end position="502"/>
    </location>
</feature>
<protein>
    <submittedName>
        <fullName evidence="10">ABC transporter permease</fullName>
    </submittedName>
</protein>
<dbReference type="PANTHER" id="PTHR30572:SF4">
    <property type="entry name" value="ABC TRANSPORTER PERMEASE YTRF"/>
    <property type="match status" value="1"/>
</dbReference>
<feature type="transmembrane region" description="Helical" evidence="8">
    <location>
        <begin position="919"/>
        <end position="943"/>
    </location>
</feature>
<dbReference type="Proteomes" id="UP000664332">
    <property type="component" value="Unassembled WGS sequence"/>
</dbReference>
<dbReference type="EMBL" id="JAFLEQ010000012">
    <property type="protein sequence ID" value="MBN9644422.1"/>
    <property type="molecule type" value="Genomic_DNA"/>
</dbReference>
<feature type="domain" description="ABC3 transporter permease C-terminal" evidence="9">
    <location>
        <begin position="304"/>
        <end position="418"/>
    </location>
</feature>
<dbReference type="Pfam" id="PF02687">
    <property type="entry name" value="FtsX"/>
    <property type="match status" value="2"/>
</dbReference>
<feature type="domain" description="ABC3 transporter permease C-terminal" evidence="9">
    <location>
        <begin position="841"/>
        <end position="948"/>
    </location>
</feature>
<dbReference type="InterPro" id="IPR003838">
    <property type="entry name" value="ABC3_permease_C"/>
</dbReference>
<feature type="transmembrane region" description="Helical" evidence="8">
    <location>
        <begin position="348"/>
        <end position="372"/>
    </location>
</feature>
<gene>
    <name evidence="10" type="ORF">JZY06_07330</name>
</gene>
<dbReference type="AlphaFoldDB" id="A0A939IY89"/>
<feature type="transmembrane region" description="Helical" evidence="8">
    <location>
        <begin position="439"/>
        <end position="463"/>
    </location>
</feature>
<accession>A0A939IY89</accession>
<evidence type="ECO:0000256" key="3">
    <source>
        <dbReference type="ARBA" id="ARBA00022692"/>
    </source>
</evidence>
<proteinExistence type="inferred from homology"/>
<comment type="similarity">
    <text evidence="6">Belongs to the ABC-4 integral membrane protein family.</text>
</comment>
<feature type="transmembrane region" description="Helical" evidence="8">
    <location>
        <begin position="392"/>
        <end position="418"/>
    </location>
</feature>
<evidence type="ECO:0000256" key="5">
    <source>
        <dbReference type="ARBA" id="ARBA00023136"/>
    </source>
</evidence>
<organism evidence="10 11">
    <name type="scientific">Corynebacterium mendelii</name>
    <dbReference type="NCBI Taxonomy" id="2765362"/>
    <lineage>
        <taxon>Bacteria</taxon>
        <taxon>Bacillati</taxon>
        <taxon>Actinomycetota</taxon>
        <taxon>Actinomycetes</taxon>
        <taxon>Mycobacteriales</taxon>
        <taxon>Corynebacteriaceae</taxon>
        <taxon>Corynebacterium</taxon>
    </lineage>
</organism>
<evidence type="ECO:0000256" key="4">
    <source>
        <dbReference type="ARBA" id="ARBA00022989"/>
    </source>
</evidence>
<feature type="region of interest" description="Disordered" evidence="7">
    <location>
        <begin position="169"/>
        <end position="188"/>
    </location>
</feature>
<reference evidence="10" key="1">
    <citation type="submission" date="2021-03" db="EMBL/GenBank/DDBJ databases">
        <authorList>
            <person name="Sun Q."/>
        </authorList>
    </citation>
    <scope>NUCLEOTIDE SEQUENCE</scope>
    <source>
        <strain evidence="10">CCM 8862</strain>
    </source>
</reference>
<feature type="transmembrane region" description="Helical" evidence="8">
    <location>
        <begin position="303"/>
        <end position="325"/>
    </location>
</feature>
<feature type="transmembrane region" description="Helical" evidence="8">
    <location>
        <begin position="523"/>
        <end position="543"/>
    </location>
</feature>
<evidence type="ECO:0000259" key="9">
    <source>
        <dbReference type="Pfam" id="PF02687"/>
    </source>
</evidence>
<comment type="caution">
    <text evidence="10">The sequence shown here is derived from an EMBL/GenBank/DDBJ whole genome shotgun (WGS) entry which is preliminary data.</text>
</comment>
<evidence type="ECO:0000256" key="8">
    <source>
        <dbReference type="SAM" id="Phobius"/>
    </source>
</evidence>
<comment type="subcellular location">
    <subcellularLocation>
        <location evidence="1">Cell membrane</location>
        <topology evidence="1">Multi-pass membrane protein</topology>
    </subcellularLocation>
</comment>
<keyword evidence="11" id="KW-1185">Reference proteome</keyword>
<keyword evidence="4 8" id="KW-1133">Transmembrane helix</keyword>
<dbReference type="InterPro" id="IPR050250">
    <property type="entry name" value="Macrolide_Exporter_MacB"/>
</dbReference>
<keyword evidence="5 8" id="KW-0472">Membrane</keyword>
<evidence type="ECO:0000256" key="1">
    <source>
        <dbReference type="ARBA" id="ARBA00004651"/>
    </source>
</evidence>
<keyword evidence="3 8" id="KW-0812">Transmembrane</keyword>
<evidence type="ECO:0000313" key="11">
    <source>
        <dbReference type="Proteomes" id="UP000664332"/>
    </source>
</evidence>
<sequence>MGITLKLAVRDLKAHKKRLVAGILLFALPIALAIGAVSADSSDRTGTDPDYFPASSGLSEVWIDSSTCWVDDTDPVGCISPDNADLLDMPPEAAVEKVLPGTTLYLATPVSFSFTAGDIRGTREVLVVDSQTPGAPAEGEVFIGADAEPLGIAPGSPITLKAVMPSGISDGSDSDRLVPGPQQRRSGAGGETFVLPAGHPIEFPAVQATTAPGGDTHTWVISSQTVPDVFASLTHISQISPLNGVASMAYLAEFPAGTATGDGYRKEFAGTGVSVWHFDQVRDIPDQSLVALWWNSSHTMTEVLLIVLLLLLVVSLITPIFAVAARRQTRQMGLLAAQGATGSHLSKVLVWQGLVIGAIGSVAGIVLSWPVGYGLLVAFGDTDRIYRWTWDVALLVAVAGTMVGVASAVAPARFAAAADPVTSLAGGKAVATPTITPRLWFGPVLTVLASAGFIALQFGGVAADRPYNFLDLSTMLVPLIGIGLVASGRFMVLACGKFAGLLPLGPRLALRDAWRNNRRTGPAVSAVAGTTFCAAVLITLFIAESPGMFASQGPAGDKTATVSSWFDSHLIDGPSQSTKADIDTIASHLGAEESFSYFSPVEQGSDYPAWKPVSTRVIGSEEPIGSWSTVYPAMNHPVAVASAASAAAITSDPATRDTIAAALSDGKAVVFNRNLLQPDGTVTLALGYGPTTDYWTLDDTAVPGEPITGESITGGSIKGVKSSPGGYYSVDQDDPFFGTEPPLATTSVPAVWVAPPASDNPVQPEKNWGYRTGLVLITPHTAAATNIDIQWVGEMMLFDHRPGFIRQLKALSVADHNRALNLNLPDDSVMMVLVLSVPVSLAWLVACLAIALVLGLSAAEARRTLSLVSAVGGSPGTVRTFLAHEGLLVALMGSIPGAVAGIGVGAVLTHVYFSGSVTATALLVVGAGSLIIPLVAWITGLLFGRSIRTDIPALRAD</sequence>
<feature type="transmembrane region" description="Helical" evidence="8">
    <location>
        <begin position="887"/>
        <end position="913"/>
    </location>
</feature>
<dbReference type="RefSeq" id="WP_207278909.1">
    <property type="nucleotide sequence ID" value="NZ_JAFLEQ010000012.1"/>
</dbReference>
<feature type="transmembrane region" description="Helical" evidence="8">
    <location>
        <begin position="829"/>
        <end position="856"/>
    </location>
</feature>
<dbReference type="GO" id="GO:0005886">
    <property type="term" value="C:plasma membrane"/>
    <property type="evidence" value="ECO:0007669"/>
    <property type="project" value="UniProtKB-SubCell"/>
</dbReference>
<evidence type="ECO:0000256" key="6">
    <source>
        <dbReference type="ARBA" id="ARBA00038076"/>
    </source>
</evidence>
<dbReference type="GO" id="GO:0022857">
    <property type="term" value="F:transmembrane transporter activity"/>
    <property type="evidence" value="ECO:0007669"/>
    <property type="project" value="TreeGrafter"/>
</dbReference>
<evidence type="ECO:0000256" key="7">
    <source>
        <dbReference type="SAM" id="MobiDB-lite"/>
    </source>
</evidence>
<evidence type="ECO:0000256" key="2">
    <source>
        <dbReference type="ARBA" id="ARBA00022475"/>
    </source>
</evidence>
<dbReference type="PANTHER" id="PTHR30572">
    <property type="entry name" value="MEMBRANE COMPONENT OF TRANSPORTER-RELATED"/>
    <property type="match status" value="1"/>
</dbReference>